<gene>
    <name evidence="1" type="ORF">ADL15_18430</name>
</gene>
<dbReference type="RefSeq" id="WP_067692286.1">
    <property type="nucleotide sequence ID" value="NZ_LLZH01000156.1"/>
</dbReference>
<dbReference type="Proteomes" id="UP000053244">
    <property type="component" value="Unassembled WGS sequence"/>
</dbReference>
<dbReference type="InterPro" id="IPR036291">
    <property type="entry name" value="NAD(P)-bd_dom_sf"/>
</dbReference>
<name>A0A101JTU9_9ACTN</name>
<organism evidence="1 2">
    <name type="scientific">Actinoplanes awajinensis subsp. mycoplanecinus</name>
    <dbReference type="NCBI Taxonomy" id="135947"/>
    <lineage>
        <taxon>Bacteria</taxon>
        <taxon>Bacillati</taxon>
        <taxon>Actinomycetota</taxon>
        <taxon>Actinomycetes</taxon>
        <taxon>Micromonosporales</taxon>
        <taxon>Micromonosporaceae</taxon>
        <taxon>Actinoplanes</taxon>
    </lineage>
</organism>
<comment type="caution">
    <text evidence="1">The sequence shown here is derived from an EMBL/GenBank/DDBJ whole genome shotgun (WGS) entry which is preliminary data.</text>
</comment>
<dbReference type="EMBL" id="LLZH01000156">
    <property type="protein sequence ID" value="KUL32998.1"/>
    <property type="molecule type" value="Genomic_DNA"/>
</dbReference>
<dbReference type="Gene3D" id="3.40.50.720">
    <property type="entry name" value="NAD(P)-binding Rossmann-like Domain"/>
    <property type="match status" value="1"/>
</dbReference>
<evidence type="ECO:0008006" key="3">
    <source>
        <dbReference type="Google" id="ProtNLM"/>
    </source>
</evidence>
<keyword evidence="2" id="KW-1185">Reference proteome</keyword>
<accession>A0A101JTU9</accession>
<dbReference type="SUPFAM" id="SSF51735">
    <property type="entry name" value="NAD(P)-binding Rossmann-fold domains"/>
    <property type="match status" value="1"/>
</dbReference>
<reference evidence="1 2" key="1">
    <citation type="submission" date="2015-10" db="EMBL/GenBank/DDBJ databases">
        <authorList>
            <person name="Gilbert D.G."/>
        </authorList>
    </citation>
    <scope>NUCLEOTIDE SEQUENCE [LARGE SCALE GENOMIC DNA]</scope>
    <source>
        <strain evidence="1 2">NRRL B-16712</strain>
    </source>
</reference>
<proteinExistence type="predicted"/>
<sequence>MEAYRRSKLALIAHTFDLADELADSGVTANCLHPASLMPTAMVRESRYGTIDSEALLSARHSP</sequence>
<evidence type="ECO:0000313" key="2">
    <source>
        <dbReference type="Proteomes" id="UP000053244"/>
    </source>
</evidence>
<protein>
    <recommendedName>
        <fullName evidence="3">3-oxoacyl-ACP reductase</fullName>
    </recommendedName>
</protein>
<evidence type="ECO:0000313" key="1">
    <source>
        <dbReference type="EMBL" id="KUL32998.1"/>
    </source>
</evidence>
<dbReference type="AlphaFoldDB" id="A0A101JTU9"/>